<feature type="region of interest" description="Disordered" evidence="1">
    <location>
        <begin position="308"/>
        <end position="342"/>
    </location>
</feature>
<sequence>MKLSACKQRNFPKSRHQSVYSERVSPKEQTNGPIYLAGKMPVFTPTPAERAPVLARTRSLCLAISGKRCGENRLRRTGGCESDRIRPSFSYRVYGVLKRTVRTARAEGIPVHTLICYDNKSTGGRQGASRTEGRKLRPRGMFPAPAGVLGHSLRSLNPPYAINYTRVSAEIDAADGAMIAFPAAPPPAARRPRRPRATLLAIFTRKPRLISQLNRSVQRISVRGRDRRATCWSLPELLEKQWRKKNANPGSGRHGLRERRSEIILFQRNNFKVRRAASAGRRAPAKGRFIYTHFIFTLPAPRNTAPKSRFDGPGCGSASDRVSELNTSGRTGEGRGVNVGGSSSKSFSFISTLLRIISATRFLLED</sequence>
<organism evidence="2 3">
    <name type="scientific">Eumeta variegata</name>
    <name type="common">Bagworm moth</name>
    <name type="synonym">Eumeta japonica</name>
    <dbReference type="NCBI Taxonomy" id="151549"/>
    <lineage>
        <taxon>Eukaryota</taxon>
        <taxon>Metazoa</taxon>
        <taxon>Ecdysozoa</taxon>
        <taxon>Arthropoda</taxon>
        <taxon>Hexapoda</taxon>
        <taxon>Insecta</taxon>
        <taxon>Pterygota</taxon>
        <taxon>Neoptera</taxon>
        <taxon>Endopterygota</taxon>
        <taxon>Lepidoptera</taxon>
        <taxon>Glossata</taxon>
        <taxon>Ditrysia</taxon>
        <taxon>Tineoidea</taxon>
        <taxon>Psychidae</taxon>
        <taxon>Oiketicinae</taxon>
        <taxon>Eumeta</taxon>
    </lineage>
</organism>
<dbReference type="AlphaFoldDB" id="A0A4C1X004"/>
<reference evidence="2 3" key="1">
    <citation type="journal article" date="2019" name="Commun. Biol.">
        <title>The bagworm genome reveals a unique fibroin gene that provides high tensile strength.</title>
        <authorList>
            <person name="Kono N."/>
            <person name="Nakamura H."/>
            <person name="Ohtoshi R."/>
            <person name="Tomita M."/>
            <person name="Numata K."/>
            <person name="Arakawa K."/>
        </authorList>
    </citation>
    <scope>NUCLEOTIDE SEQUENCE [LARGE SCALE GENOMIC DNA]</scope>
</reference>
<comment type="caution">
    <text evidence="2">The sequence shown here is derived from an EMBL/GenBank/DDBJ whole genome shotgun (WGS) entry which is preliminary data.</text>
</comment>
<accession>A0A4C1X004</accession>
<gene>
    <name evidence="2" type="ORF">EVAR_36756_1</name>
</gene>
<name>A0A4C1X004_EUMVA</name>
<feature type="region of interest" description="Disordered" evidence="1">
    <location>
        <begin position="1"/>
        <end position="26"/>
    </location>
</feature>
<dbReference type="Proteomes" id="UP000299102">
    <property type="component" value="Unassembled WGS sequence"/>
</dbReference>
<dbReference type="EMBL" id="BGZK01000708">
    <property type="protein sequence ID" value="GBP57088.1"/>
    <property type="molecule type" value="Genomic_DNA"/>
</dbReference>
<evidence type="ECO:0000313" key="3">
    <source>
        <dbReference type="Proteomes" id="UP000299102"/>
    </source>
</evidence>
<protein>
    <submittedName>
        <fullName evidence="2">Uncharacterized protein</fullName>
    </submittedName>
</protein>
<proteinExistence type="predicted"/>
<evidence type="ECO:0000313" key="2">
    <source>
        <dbReference type="EMBL" id="GBP57088.1"/>
    </source>
</evidence>
<keyword evidence="3" id="KW-1185">Reference proteome</keyword>
<evidence type="ECO:0000256" key="1">
    <source>
        <dbReference type="SAM" id="MobiDB-lite"/>
    </source>
</evidence>
<feature type="region of interest" description="Disordered" evidence="1">
    <location>
        <begin position="121"/>
        <end position="140"/>
    </location>
</feature>